<evidence type="ECO:0000313" key="2">
    <source>
        <dbReference type="Proteomes" id="UP000199503"/>
    </source>
</evidence>
<keyword evidence="2" id="KW-1185">Reference proteome</keyword>
<dbReference type="EMBL" id="FOFV01000033">
    <property type="protein sequence ID" value="SES44493.1"/>
    <property type="molecule type" value="Genomic_DNA"/>
</dbReference>
<dbReference type="Proteomes" id="UP000199503">
    <property type="component" value="Unassembled WGS sequence"/>
</dbReference>
<gene>
    <name evidence="1" type="ORF">SAMN04488000_13347</name>
</gene>
<proteinExistence type="predicted"/>
<organism evidence="1 2">
    <name type="scientific">Lentzea albida</name>
    <dbReference type="NCBI Taxonomy" id="65499"/>
    <lineage>
        <taxon>Bacteria</taxon>
        <taxon>Bacillati</taxon>
        <taxon>Actinomycetota</taxon>
        <taxon>Actinomycetes</taxon>
        <taxon>Pseudonocardiales</taxon>
        <taxon>Pseudonocardiaceae</taxon>
        <taxon>Lentzea</taxon>
    </lineage>
</organism>
<protein>
    <submittedName>
        <fullName evidence="1">Uncharacterized protein</fullName>
    </submittedName>
</protein>
<accession>A0A1H9XFP9</accession>
<dbReference type="AlphaFoldDB" id="A0A1H9XFP9"/>
<reference evidence="2" key="1">
    <citation type="submission" date="2016-10" db="EMBL/GenBank/DDBJ databases">
        <authorList>
            <person name="Varghese N."/>
            <person name="Submissions S."/>
        </authorList>
    </citation>
    <scope>NUCLEOTIDE SEQUENCE [LARGE SCALE GENOMIC DNA]</scope>
    <source>
        <strain evidence="2">DSM 44437</strain>
    </source>
</reference>
<evidence type="ECO:0000313" key="1">
    <source>
        <dbReference type="EMBL" id="SES44493.1"/>
    </source>
</evidence>
<name>A0A1H9XFP9_9PSEU</name>
<sequence length="59" mass="6144">MLFVRNPNNPAGTALQWAAGHTNVAVLRKVHVPFSVNALAQVAATTRSSCGRSSTKAPA</sequence>